<dbReference type="RefSeq" id="WP_068240386.1">
    <property type="nucleotide sequence ID" value="NZ_LPUY01000014.1"/>
</dbReference>
<evidence type="ECO:0000256" key="2">
    <source>
        <dbReference type="PROSITE-ProRule" id="PRU01282"/>
    </source>
</evidence>
<keyword evidence="4" id="KW-1185">Reference proteome</keyword>
<evidence type="ECO:0000256" key="1">
    <source>
        <dbReference type="ARBA" id="ARBA00007198"/>
    </source>
</evidence>
<dbReference type="OrthoDB" id="9803749at2"/>
<dbReference type="InterPro" id="IPR036249">
    <property type="entry name" value="Thioredoxin-like_sf"/>
</dbReference>
<dbReference type="SUPFAM" id="SSF52833">
    <property type="entry name" value="Thioredoxin-like"/>
    <property type="match status" value="1"/>
</dbReference>
<evidence type="ECO:0000313" key="3">
    <source>
        <dbReference type="EMBL" id="KUP94469.1"/>
    </source>
</evidence>
<comment type="caution">
    <text evidence="3">The sequence shown here is derived from an EMBL/GenBank/DDBJ whole genome shotgun (WGS) entry which is preliminary data.</text>
</comment>
<proteinExistence type="inferred from homology"/>
<dbReference type="PANTHER" id="PTHR30041:SF8">
    <property type="entry name" value="PROTEIN YFFB"/>
    <property type="match status" value="1"/>
</dbReference>
<dbReference type="PATRIC" id="fig|1768241.3.peg.674"/>
<dbReference type="Pfam" id="PF03960">
    <property type="entry name" value="ArsC"/>
    <property type="match status" value="1"/>
</dbReference>
<comment type="similarity">
    <text evidence="1 2">Belongs to the ArsC family.</text>
</comment>
<dbReference type="PROSITE" id="PS51353">
    <property type="entry name" value="ARSC"/>
    <property type="match status" value="1"/>
</dbReference>
<reference evidence="3 4" key="1">
    <citation type="submission" date="2015-12" db="EMBL/GenBank/DDBJ databases">
        <title>Genome sequence of the marine Rhodobacteraceae strain O3.65, Candidatus Tritonibacter horizontis.</title>
        <authorList>
            <person name="Poehlein A."/>
            <person name="Giebel H.A."/>
            <person name="Voget S."/>
            <person name="Brinkhoff T."/>
        </authorList>
    </citation>
    <scope>NUCLEOTIDE SEQUENCE [LARGE SCALE GENOMIC DNA]</scope>
    <source>
        <strain evidence="3 4">O3.65</strain>
    </source>
</reference>
<sequence length="105" mass="11923">MKLYGLKACDTCRKALKSLPEAEFVDVRKTPVPTAIMKQAFAQFPDKLLNNRSTTWRELTAEQREKPPLELLESHPTLMKRPLIAHEGRLYLGWTSEVKSALGVS</sequence>
<gene>
    <name evidence="3" type="primary">spxA</name>
    <name evidence="3" type="ORF">TRIHO_06550</name>
</gene>
<protein>
    <submittedName>
        <fullName evidence="3">Regulatory protein Spx</fullName>
    </submittedName>
</protein>
<dbReference type="Proteomes" id="UP000068382">
    <property type="component" value="Unassembled WGS sequence"/>
</dbReference>
<name>A0A132C1I9_9RHOB</name>
<dbReference type="InterPro" id="IPR006660">
    <property type="entry name" value="Arsenate_reductase-like"/>
</dbReference>
<evidence type="ECO:0000313" key="4">
    <source>
        <dbReference type="Proteomes" id="UP000068382"/>
    </source>
</evidence>
<dbReference type="AlphaFoldDB" id="A0A132C1I9"/>
<dbReference type="EMBL" id="LPUY01000014">
    <property type="protein sequence ID" value="KUP94469.1"/>
    <property type="molecule type" value="Genomic_DNA"/>
</dbReference>
<dbReference type="Gene3D" id="3.40.30.10">
    <property type="entry name" value="Glutaredoxin"/>
    <property type="match status" value="1"/>
</dbReference>
<accession>A0A132C1I9</accession>
<organism evidence="3 4">
    <name type="scientific">Tritonibacter horizontis</name>
    <dbReference type="NCBI Taxonomy" id="1768241"/>
    <lineage>
        <taxon>Bacteria</taxon>
        <taxon>Pseudomonadati</taxon>
        <taxon>Pseudomonadota</taxon>
        <taxon>Alphaproteobacteria</taxon>
        <taxon>Rhodobacterales</taxon>
        <taxon>Paracoccaceae</taxon>
        <taxon>Tritonibacter</taxon>
    </lineage>
</organism>
<dbReference type="PANTHER" id="PTHR30041">
    <property type="entry name" value="ARSENATE REDUCTASE"/>
    <property type="match status" value="1"/>
</dbReference>